<feature type="transmembrane region" description="Helical" evidence="1">
    <location>
        <begin position="36"/>
        <end position="53"/>
    </location>
</feature>
<proteinExistence type="predicted"/>
<dbReference type="EMBL" id="FUZA01000005">
    <property type="protein sequence ID" value="SKC04591.1"/>
    <property type="molecule type" value="Genomic_DNA"/>
</dbReference>
<evidence type="ECO:0000313" key="3">
    <source>
        <dbReference type="Proteomes" id="UP000190897"/>
    </source>
</evidence>
<keyword evidence="3" id="KW-1185">Reference proteome</keyword>
<feature type="transmembrane region" description="Helical" evidence="1">
    <location>
        <begin position="58"/>
        <end position="76"/>
    </location>
</feature>
<dbReference type="OrthoDB" id="935503at2"/>
<keyword evidence="1" id="KW-1133">Transmembrane helix</keyword>
<keyword evidence="1" id="KW-0472">Membrane</keyword>
<sequence length="117" mass="12879">MNTNASFFDKKLIVNSIIVLFASALVVYVIKGAESIHLPYIAAVLSAIVLGFIEPRKGWFLALLQCILILTGYFLFTDLPENTAGQELENFSLYGSLILTFVASFLGGFIKRALNTK</sequence>
<feature type="transmembrane region" description="Helical" evidence="1">
    <location>
        <begin position="91"/>
        <end position="110"/>
    </location>
</feature>
<accession>A0A1T5G8E2</accession>
<evidence type="ECO:0000256" key="1">
    <source>
        <dbReference type="SAM" id="Phobius"/>
    </source>
</evidence>
<protein>
    <submittedName>
        <fullName evidence="2">Uncharacterized protein</fullName>
    </submittedName>
</protein>
<reference evidence="3" key="1">
    <citation type="submission" date="2017-02" db="EMBL/GenBank/DDBJ databases">
        <authorList>
            <person name="Varghese N."/>
            <person name="Submissions S."/>
        </authorList>
    </citation>
    <scope>NUCLEOTIDE SEQUENCE [LARGE SCALE GENOMIC DNA]</scope>
    <source>
        <strain evidence="3">DSM 22270</strain>
    </source>
</reference>
<dbReference type="AlphaFoldDB" id="A0A1T5G8E2"/>
<organism evidence="2 3">
    <name type="scientific">Dyadobacter psychrophilus</name>
    <dbReference type="NCBI Taxonomy" id="651661"/>
    <lineage>
        <taxon>Bacteria</taxon>
        <taxon>Pseudomonadati</taxon>
        <taxon>Bacteroidota</taxon>
        <taxon>Cytophagia</taxon>
        <taxon>Cytophagales</taxon>
        <taxon>Spirosomataceae</taxon>
        <taxon>Dyadobacter</taxon>
    </lineage>
</organism>
<dbReference type="RefSeq" id="WP_082216286.1">
    <property type="nucleotide sequence ID" value="NZ_FUZA01000005.1"/>
</dbReference>
<name>A0A1T5G8E2_9BACT</name>
<keyword evidence="1" id="KW-0812">Transmembrane</keyword>
<gene>
    <name evidence="2" type="ORF">SAMN05660293_03773</name>
</gene>
<feature type="transmembrane region" description="Helical" evidence="1">
    <location>
        <begin position="12"/>
        <end position="30"/>
    </location>
</feature>
<dbReference type="Proteomes" id="UP000190897">
    <property type="component" value="Unassembled WGS sequence"/>
</dbReference>
<evidence type="ECO:0000313" key="2">
    <source>
        <dbReference type="EMBL" id="SKC04591.1"/>
    </source>
</evidence>
<dbReference type="STRING" id="651661.SAMN05660293_03773"/>